<dbReference type="PANTHER" id="PTHR45856:SF25">
    <property type="entry name" value="FUNGAL LIPASE-LIKE DOMAIN-CONTAINING PROTEIN"/>
    <property type="match status" value="1"/>
</dbReference>
<evidence type="ECO:0000256" key="2">
    <source>
        <dbReference type="ARBA" id="ARBA00043996"/>
    </source>
</evidence>
<protein>
    <recommendedName>
        <fullName evidence="6">Fungal lipase-type domain-containing protein</fullName>
    </recommendedName>
</protein>
<dbReference type="EMBL" id="JBBXMP010000006">
    <property type="protein sequence ID" value="KAL0070435.1"/>
    <property type="molecule type" value="Genomic_DNA"/>
</dbReference>
<dbReference type="SUPFAM" id="SSF53474">
    <property type="entry name" value="alpha/beta-Hydrolases"/>
    <property type="match status" value="1"/>
</dbReference>
<comment type="catalytic activity">
    <reaction evidence="3">
        <text>a diacylglycerol + H2O = a monoacylglycerol + a fatty acid + H(+)</text>
        <dbReference type="Rhea" id="RHEA:32731"/>
        <dbReference type="ChEBI" id="CHEBI:15377"/>
        <dbReference type="ChEBI" id="CHEBI:15378"/>
        <dbReference type="ChEBI" id="CHEBI:17408"/>
        <dbReference type="ChEBI" id="CHEBI:18035"/>
        <dbReference type="ChEBI" id="CHEBI:28868"/>
    </reaction>
</comment>
<organism evidence="7 8">
    <name type="scientific">Marasmius tenuissimus</name>
    <dbReference type="NCBI Taxonomy" id="585030"/>
    <lineage>
        <taxon>Eukaryota</taxon>
        <taxon>Fungi</taxon>
        <taxon>Dikarya</taxon>
        <taxon>Basidiomycota</taxon>
        <taxon>Agaricomycotina</taxon>
        <taxon>Agaricomycetes</taxon>
        <taxon>Agaricomycetidae</taxon>
        <taxon>Agaricales</taxon>
        <taxon>Marasmiineae</taxon>
        <taxon>Marasmiaceae</taxon>
        <taxon>Marasmius</taxon>
    </lineage>
</organism>
<feature type="signal peptide" evidence="5">
    <location>
        <begin position="1"/>
        <end position="22"/>
    </location>
</feature>
<feature type="domain" description="Fungal lipase-type" evidence="6">
    <location>
        <begin position="97"/>
        <end position="238"/>
    </location>
</feature>
<keyword evidence="8" id="KW-1185">Reference proteome</keyword>
<evidence type="ECO:0000313" key="7">
    <source>
        <dbReference type="EMBL" id="KAL0070435.1"/>
    </source>
</evidence>
<dbReference type="InterPro" id="IPR051218">
    <property type="entry name" value="Sec_MonoDiacylglyc_Lipase"/>
</dbReference>
<dbReference type="InterPro" id="IPR002921">
    <property type="entry name" value="Fungal_lipase-type"/>
</dbReference>
<evidence type="ECO:0000256" key="1">
    <source>
        <dbReference type="ARBA" id="ARBA00023157"/>
    </source>
</evidence>
<evidence type="ECO:0000256" key="5">
    <source>
        <dbReference type="SAM" id="SignalP"/>
    </source>
</evidence>
<evidence type="ECO:0000313" key="8">
    <source>
        <dbReference type="Proteomes" id="UP001437256"/>
    </source>
</evidence>
<dbReference type="CDD" id="cd00519">
    <property type="entry name" value="Lipase_3"/>
    <property type="match status" value="1"/>
</dbReference>
<dbReference type="Gene3D" id="3.40.50.1820">
    <property type="entry name" value="alpha/beta hydrolase"/>
    <property type="match status" value="1"/>
</dbReference>
<evidence type="ECO:0000256" key="3">
    <source>
        <dbReference type="ARBA" id="ARBA00047591"/>
    </source>
</evidence>
<keyword evidence="1" id="KW-1015">Disulfide bond</keyword>
<comment type="catalytic activity">
    <reaction evidence="4">
        <text>a monoacylglycerol + H2O = glycerol + a fatty acid + H(+)</text>
        <dbReference type="Rhea" id="RHEA:15245"/>
        <dbReference type="ChEBI" id="CHEBI:15377"/>
        <dbReference type="ChEBI" id="CHEBI:15378"/>
        <dbReference type="ChEBI" id="CHEBI:17408"/>
        <dbReference type="ChEBI" id="CHEBI:17754"/>
        <dbReference type="ChEBI" id="CHEBI:28868"/>
    </reaction>
</comment>
<dbReference type="PANTHER" id="PTHR45856">
    <property type="entry name" value="ALPHA/BETA-HYDROLASES SUPERFAMILY PROTEIN"/>
    <property type="match status" value="1"/>
</dbReference>
<dbReference type="Pfam" id="PF01764">
    <property type="entry name" value="Lipase_3"/>
    <property type="match status" value="1"/>
</dbReference>
<dbReference type="InterPro" id="IPR029058">
    <property type="entry name" value="AB_hydrolase_fold"/>
</dbReference>
<comment type="caution">
    <text evidence="7">The sequence shown here is derived from an EMBL/GenBank/DDBJ whole genome shotgun (WGS) entry which is preliminary data.</text>
</comment>
<proteinExistence type="inferred from homology"/>
<accession>A0ABR3AA93</accession>
<evidence type="ECO:0000259" key="6">
    <source>
        <dbReference type="Pfam" id="PF01764"/>
    </source>
</evidence>
<dbReference type="Proteomes" id="UP001437256">
    <property type="component" value="Unassembled WGS sequence"/>
</dbReference>
<name>A0ABR3AA93_9AGAR</name>
<sequence>MPFSKFQHVLQFLILLVPIVIAWPLPEFEQITALSSDQIKFYRPYTHYASAAYVQESRTGQDCLANPTFTPIKTGGDGGAVQFWYVGYDASLKTVVVGHQGTDTSKIQAVITDLELVPMSLNSDLFPGIPTSIKVHLGFKREHAKTAKDVLRAVKMTMNKFPATDLAVVGHSLGGALALLDSVYLANNLPSTTKIKMVGYGMPRVGNEAFARYVDEHDMVTHSHITNKKDPIPVVPGRLLGYHHCHGEIHIKEDDKWVSCPGHDNPSSQCSTGDVRLILEAKVQDHSGPYDGVLMGGEC</sequence>
<feature type="chain" id="PRO_5046343540" description="Fungal lipase-type domain-containing protein" evidence="5">
    <location>
        <begin position="23"/>
        <end position="299"/>
    </location>
</feature>
<evidence type="ECO:0000256" key="4">
    <source>
        <dbReference type="ARBA" id="ARBA00048461"/>
    </source>
</evidence>
<keyword evidence="5" id="KW-0732">Signal</keyword>
<comment type="similarity">
    <text evidence="2">Belongs to the AB hydrolase superfamily. Lipase family. Class 3 subfamily.</text>
</comment>
<gene>
    <name evidence="7" type="ORF">AAF712_002266</name>
</gene>
<reference evidence="7 8" key="1">
    <citation type="submission" date="2024-05" db="EMBL/GenBank/DDBJ databases">
        <title>A draft genome resource for the thread blight pathogen Marasmius tenuissimus strain MS-2.</title>
        <authorList>
            <person name="Yulfo-Soto G.E."/>
            <person name="Baruah I.K."/>
            <person name="Amoako-Attah I."/>
            <person name="Bukari Y."/>
            <person name="Meinhardt L.W."/>
            <person name="Bailey B.A."/>
            <person name="Cohen S.P."/>
        </authorList>
    </citation>
    <scope>NUCLEOTIDE SEQUENCE [LARGE SCALE GENOMIC DNA]</scope>
    <source>
        <strain evidence="7 8">MS-2</strain>
    </source>
</reference>